<feature type="compositionally biased region" description="Polar residues" evidence="1">
    <location>
        <begin position="1491"/>
        <end position="1516"/>
    </location>
</feature>
<proteinExistence type="predicted"/>
<keyword evidence="3" id="KW-1185">Reference proteome</keyword>
<accession>A0ABD1ZT16</accession>
<protein>
    <recommendedName>
        <fullName evidence="4">Separase</fullName>
    </recommendedName>
</protein>
<dbReference type="EMBL" id="JAUDFV010000173">
    <property type="protein sequence ID" value="KAL2711510.1"/>
    <property type="molecule type" value="Genomic_DNA"/>
</dbReference>
<feature type="region of interest" description="Disordered" evidence="1">
    <location>
        <begin position="1491"/>
        <end position="1526"/>
    </location>
</feature>
<organism evidence="2 3">
    <name type="scientific">Vespula squamosa</name>
    <name type="common">Southern yellow jacket</name>
    <name type="synonym">Wasp</name>
    <dbReference type="NCBI Taxonomy" id="30214"/>
    <lineage>
        <taxon>Eukaryota</taxon>
        <taxon>Metazoa</taxon>
        <taxon>Ecdysozoa</taxon>
        <taxon>Arthropoda</taxon>
        <taxon>Hexapoda</taxon>
        <taxon>Insecta</taxon>
        <taxon>Pterygota</taxon>
        <taxon>Neoptera</taxon>
        <taxon>Endopterygota</taxon>
        <taxon>Hymenoptera</taxon>
        <taxon>Apocrita</taxon>
        <taxon>Aculeata</taxon>
        <taxon>Vespoidea</taxon>
        <taxon>Vespidae</taxon>
        <taxon>Vespinae</taxon>
        <taxon>Vespula</taxon>
    </lineage>
</organism>
<gene>
    <name evidence="2" type="ORF">V1478_018531</name>
</gene>
<name>A0ABD1ZT16_VESSQ</name>
<evidence type="ECO:0000256" key="1">
    <source>
        <dbReference type="SAM" id="MobiDB-lite"/>
    </source>
</evidence>
<evidence type="ECO:0000313" key="2">
    <source>
        <dbReference type="EMBL" id="KAL2711510.1"/>
    </source>
</evidence>
<sequence>MYNTQMKLKNWIELIKSEKLQDIIEDVKTNNYFQSNGNLNMSNKDAFKLLLYLAHTASKCDKQNYEIGKNIAELTILLCSNLLTIPDNERFISSLYHITRCLLVMHLYEEAENVCSFLIQENFDCSGDKSNETFLQIIYLWHDSADKMFVFLQEQPQHKKNYDEFKNIINNELRLTRKAYKNNARYVLTKLNTYLKKVIAIRNTLNKYIDDFTKYILYQEYKNMSIDKNDKYQIYHLILCIISKIIYVKIDKDDIKYVTQILENASKYFKNMIDEDCCQSFLHFKTTCITLLQPVEKLTESTSKHLKNLTSQYDEIVKKYGYANTVIFTTSTFVEIFEHLFIYWERSLKLGNKQFLNTNTLYEIMKFIVRISTTLMNTVLEKCTCTNECTVKTDLYNAIALKAKCIILVSKLSTKDLPENICKLANNFMEENISSLREMKESKCNHWTTLWSMCGRLLYNMGATSESFYDESLSFISLLCSSIIYFEGIHCESSYLKLSNPICVALYRLSNIHYNKAMYREAMTVSALHGLLSYKDKNSKAFKMWASIKHKIIKTSPNLIKMSMISCLQADKKNIEEIGFHINLSKYDLIELCLSEAKGLKTAKVNLFEAFDSVLNELKILKATIIQRACVIQLLGYHLIYIRENYTSDRFKETLSELELLKQKSINTLCLKANLEFFIFVNELHISNEHTQIEMNNARFALNAPKLSDNQGNYVVPAYTKINIKEDLRLMEFLQKSLKTWDDIEQNITDVLQSWEPLLTLHILIIAAEYSRLYRFEECELKAWNLAIKLAVELNNNDAFIYVTGRSLSLRQINYKWIAQAKEYAANLKNSADEIKAHTIAVFWISLADFYFECGEYTIARKLLDDARSLPGISFQKNTAIYLYSLDTILRNCHFYKKDMEQEEYTSYIIESFYSMICLTDNLIGTKWMNPDNYLFSYDILFSSTINMSIQINSLLSFREITAHLVQRLKSAQTLGATIRTAEILKSLCFIDLSRSHLDDCEVKLQGLEHILDIETIKLSMNTKLKQTALDSLTTSPNRLIDPIRDTMQNDTSPILRRKIFNSPEFCLHHNCTCTLCQHVQYQHLVFTSTHIRAQLYALQNNVAASLEHFHGAFQMKQKLLKVKKSVLPKNTLEETNNIKKFSWQTRLYITDYILLLLHFSYFIKTYIPSRKNEALNIALLAVNICEAHNIESHPIYISVKELVYKYKFEEIITAHDYSTFTVPKTCDIDISKFTVQEKLKQKICVTPVTHNHLKNPVPIRRNKTPPLLKLKKINIDLSEEEDDNSPFKLEDKCETPISHTKSVRRKIFEEEYLENTNVPNKKDEMKDNSVSVLETGTDAEKTENISIKNIITKIVPLVPDISDHLNKIAHNLDIPVTNEAVKKLFEMVDNLEINPRIRQRRLRSKNVSHSNVSSSDTKIKDTIALFKKMVISEVTTNDDILNVKHTIPTIVIDNTETAAISHKSKQIKDMVANERNPKETAVLSTESNISNVNKSQTRITRSTRSMKSSTVNKTITPMKKKSSIR</sequence>
<evidence type="ECO:0008006" key="4">
    <source>
        <dbReference type="Google" id="ProtNLM"/>
    </source>
</evidence>
<comment type="caution">
    <text evidence="2">The sequence shown here is derived from an EMBL/GenBank/DDBJ whole genome shotgun (WGS) entry which is preliminary data.</text>
</comment>
<dbReference type="Proteomes" id="UP001607302">
    <property type="component" value="Unassembled WGS sequence"/>
</dbReference>
<reference evidence="2 3" key="1">
    <citation type="journal article" date="2024" name="Ann. Entomol. Soc. Am.">
        <title>Genomic analyses of the southern and eastern yellowjacket wasps (Hymenoptera: Vespidae) reveal evolutionary signatures of social life.</title>
        <authorList>
            <person name="Catto M.A."/>
            <person name="Caine P.B."/>
            <person name="Orr S.E."/>
            <person name="Hunt B.G."/>
            <person name="Goodisman M.A.D."/>
        </authorList>
    </citation>
    <scope>NUCLEOTIDE SEQUENCE [LARGE SCALE GENOMIC DNA]</scope>
    <source>
        <strain evidence="2">233</strain>
        <tissue evidence="2">Head and thorax</tissue>
    </source>
</reference>
<evidence type="ECO:0000313" key="3">
    <source>
        <dbReference type="Proteomes" id="UP001607302"/>
    </source>
</evidence>